<keyword evidence="3" id="KW-1185">Reference proteome</keyword>
<feature type="chain" id="PRO_5045254077" evidence="1">
    <location>
        <begin position="23"/>
        <end position="141"/>
    </location>
</feature>
<evidence type="ECO:0000313" key="2">
    <source>
        <dbReference type="EMBL" id="MDY2588115.1"/>
    </source>
</evidence>
<evidence type="ECO:0000313" key="3">
    <source>
        <dbReference type="Proteomes" id="UP001285855"/>
    </source>
</evidence>
<name>A0ABU5ENT4_9FLAO</name>
<evidence type="ECO:0000256" key="1">
    <source>
        <dbReference type="SAM" id="SignalP"/>
    </source>
</evidence>
<dbReference type="EMBL" id="JAXDAE010000013">
    <property type="protein sequence ID" value="MDY2588115.1"/>
    <property type="molecule type" value="Genomic_DNA"/>
</dbReference>
<dbReference type="InterPro" id="IPR018673">
    <property type="entry name" value="DUF2141"/>
</dbReference>
<proteinExistence type="predicted"/>
<gene>
    <name evidence="2" type="ORF">SNF14_12260</name>
</gene>
<dbReference type="Pfam" id="PF09912">
    <property type="entry name" value="DUF2141"/>
    <property type="match status" value="1"/>
</dbReference>
<feature type="signal peptide" evidence="1">
    <location>
        <begin position="1"/>
        <end position="22"/>
    </location>
</feature>
<reference evidence="2 3" key="1">
    <citation type="submission" date="2023-11" db="EMBL/GenBank/DDBJ databases">
        <title>Winogradskyella pelagius sp. nov., isolated from coastal sediment.</title>
        <authorList>
            <person name="Li F."/>
        </authorList>
    </citation>
    <scope>NUCLEOTIDE SEQUENCE [LARGE SCALE GENOMIC DNA]</scope>
    <source>
        <strain evidence="2 3">KCTC 23502</strain>
    </source>
</reference>
<organism evidence="2 3">
    <name type="scientific">Winogradskyella aquimaris</name>
    <dbReference type="NCBI Taxonomy" id="864074"/>
    <lineage>
        <taxon>Bacteria</taxon>
        <taxon>Pseudomonadati</taxon>
        <taxon>Bacteroidota</taxon>
        <taxon>Flavobacteriia</taxon>
        <taxon>Flavobacteriales</taxon>
        <taxon>Flavobacteriaceae</taxon>
        <taxon>Winogradskyella</taxon>
    </lineage>
</organism>
<comment type="caution">
    <text evidence="2">The sequence shown here is derived from an EMBL/GenBank/DDBJ whole genome shotgun (WGS) entry which is preliminary data.</text>
</comment>
<dbReference type="Proteomes" id="UP001285855">
    <property type="component" value="Unassembled WGS sequence"/>
</dbReference>
<sequence>MHNLVKIATAIILSIMSSNVYAQETFNLTVKIEDADSNDGQIFVSVYNTAANFLDTSYKGAISKITNNGCVVTFEGLPKGTYAVSTFHDENDNGKLDTNFIGIPKEDYGCSNGAKGIIMGPPKWKDAKFELQTDQTITITL</sequence>
<keyword evidence="1" id="KW-0732">Signal</keyword>
<dbReference type="RefSeq" id="WP_320556464.1">
    <property type="nucleotide sequence ID" value="NZ_JAXDAE010000013.1"/>
</dbReference>
<accession>A0ABU5ENT4</accession>
<protein>
    <submittedName>
        <fullName evidence="2">DUF2141 domain-containing protein</fullName>
    </submittedName>
</protein>